<name>A0A8J2JWG2_9HEXA</name>
<accession>A0A8J2JWG2</accession>
<dbReference type="GO" id="GO:0005509">
    <property type="term" value="F:calcium ion binding"/>
    <property type="evidence" value="ECO:0007669"/>
    <property type="project" value="InterPro"/>
</dbReference>
<dbReference type="GO" id="GO:0005544">
    <property type="term" value="F:calcium-dependent phospholipid binding"/>
    <property type="evidence" value="ECO:0007669"/>
    <property type="project" value="InterPro"/>
</dbReference>
<proteinExistence type="inferred from homology"/>
<dbReference type="EMBL" id="CAJVCH010032920">
    <property type="protein sequence ID" value="CAG7713045.1"/>
    <property type="molecule type" value="Genomic_DNA"/>
</dbReference>
<protein>
    <recommendedName>
        <fullName evidence="4">Annexin</fullName>
    </recommendedName>
</protein>
<evidence type="ECO:0000256" key="1">
    <source>
        <dbReference type="ARBA" id="ARBA00007831"/>
    </source>
</evidence>
<dbReference type="GO" id="GO:0005886">
    <property type="term" value="C:plasma membrane"/>
    <property type="evidence" value="ECO:0007669"/>
    <property type="project" value="TreeGrafter"/>
</dbReference>
<evidence type="ECO:0000313" key="3">
    <source>
        <dbReference type="Proteomes" id="UP000708208"/>
    </source>
</evidence>
<dbReference type="PANTHER" id="PTHR10502">
    <property type="entry name" value="ANNEXIN"/>
    <property type="match status" value="1"/>
</dbReference>
<keyword evidence="3" id="KW-1185">Reference proteome</keyword>
<dbReference type="AlphaFoldDB" id="A0A8J2JWG2"/>
<dbReference type="PANTHER" id="PTHR10502:SF102">
    <property type="entry name" value="ANNEXIN B11"/>
    <property type="match status" value="1"/>
</dbReference>
<dbReference type="GO" id="GO:0005634">
    <property type="term" value="C:nucleus"/>
    <property type="evidence" value="ECO:0007669"/>
    <property type="project" value="TreeGrafter"/>
</dbReference>
<dbReference type="GO" id="GO:0012506">
    <property type="term" value="C:vesicle membrane"/>
    <property type="evidence" value="ECO:0007669"/>
    <property type="project" value="TreeGrafter"/>
</dbReference>
<dbReference type="Proteomes" id="UP000708208">
    <property type="component" value="Unassembled WGS sequence"/>
</dbReference>
<evidence type="ECO:0000313" key="2">
    <source>
        <dbReference type="EMBL" id="CAG7713045.1"/>
    </source>
</evidence>
<dbReference type="Pfam" id="PF00191">
    <property type="entry name" value="Annexin"/>
    <property type="match status" value="3"/>
</dbReference>
<evidence type="ECO:0008006" key="4">
    <source>
        <dbReference type="Google" id="ProtNLM"/>
    </source>
</evidence>
<dbReference type="OrthoDB" id="37886at2759"/>
<sequence length="342" mass="38642">MSQIHSALSHTLHDQLYGENFDTKNPTVHATPNLNLTAATIILRHSMEGYGTNENDVIKVLATTVYDQRKLIQAGYNRTFKRDVIKDLKDELSGSFEELILALLDEPDNVLADHLHIAMKGWGTDEDALTEILGCRGTDSINRIAEAYHRAYKKNLEEEVHGETSGNYRKLLHFLLTRPRKSESITSEVNQEIAHSLIRAGFGNARKLNEGDLINQLTLYSFPQLSSGLKTFESIVGTKLQEFVRKGYTGDFGKALLTIVECAENRPAVYAKRIHDAMGRFKTNDKLLVRIFALRSSIDLNAIREEYQKQYKETLESRIIKATKSDFRNGLLALLSGDFPQN</sequence>
<comment type="similarity">
    <text evidence="1">Belongs to the annexin family.</text>
</comment>
<dbReference type="SMART" id="SM00335">
    <property type="entry name" value="ANX"/>
    <property type="match status" value="3"/>
</dbReference>
<comment type="caution">
    <text evidence="2">The sequence shown here is derived from an EMBL/GenBank/DDBJ whole genome shotgun (WGS) entry which is preliminary data.</text>
</comment>
<reference evidence="2" key="1">
    <citation type="submission" date="2021-06" db="EMBL/GenBank/DDBJ databases">
        <authorList>
            <person name="Hodson N. C."/>
            <person name="Mongue J. A."/>
            <person name="Jaron S. K."/>
        </authorList>
    </citation>
    <scope>NUCLEOTIDE SEQUENCE</scope>
</reference>
<dbReference type="InterPro" id="IPR018502">
    <property type="entry name" value="Annexin_repeat"/>
</dbReference>
<gene>
    <name evidence="2" type="ORF">AFUS01_LOCUS5207</name>
</gene>
<dbReference type="PROSITE" id="PS51897">
    <property type="entry name" value="ANNEXIN_2"/>
    <property type="match status" value="3"/>
</dbReference>
<organism evidence="2 3">
    <name type="scientific">Allacma fusca</name>
    <dbReference type="NCBI Taxonomy" id="39272"/>
    <lineage>
        <taxon>Eukaryota</taxon>
        <taxon>Metazoa</taxon>
        <taxon>Ecdysozoa</taxon>
        <taxon>Arthropoda</taxon>
        <taxon>Hexapoda</taxon>
        <taxon>Collembola</taxon>
        <taxon>Symphypleona</taxon>
        <taxon>Sminthuridae</taxon>
        <taxon>Allacma</taxon>
    </lineage>
</organism>
<dbReference type="GO" id="GO:0001786">
    <property type="term" value="F:phosphatidylserine binding"/>
    <property type="evidence" value="ECO:0007669"/>
    <property type="project" value="TreeGrafter"/>
</dbReference>
<dbReference type="GO" id="GO:0005737">
    <property type="term" value="C:cytoplasm"/>
    <property type="evidence" value="ECO:0007669"/>
    <property type="project" value="TreeGrafter"/>
</dbReference>